<dbReference type="RefSeq" id="WP_203989431.1">
    <property type="nucleotide sequence ID" value="NZ_BOOU01000058.1"/>
</dbReference>
<protein>
    <submittedName>
        <fullName evidence="9">Serine protease</fullName>
    </submittedName>
</protein>
<keyword evidence="6" id="KW-0732">Signal</keyword>
<proteinExistence type="inferred from homology"/>
<evidence type="ECO:0000259" key="8">
    <source>
        <dbReference type="Pfam" id="PF05922"/>
    </source>
</evidence>
<dbReference type="AlphaFoldDB" id="A0A919R5E4"/>
<feature type="domain" description="Peptidase S8/S53" evidence="7">
    <location>
        <begin position="151"/>
        <end position="379"/>
    </location>
</feature>
<keyword evidence="2 9" id="KW-0645">Protease</keyword>
<comment type="similarity">
    <text evidence="1 5">Belongs to the peptidase S8 family.</text>
</comment>
<evidence type="ECO:0000256" key="2">
    <source>
        <dbReference type="ARBA" id="ARBA00022670"/>
    </source>
</evidence>
<name>A0A919R5E4_9ACTN</name>
<dbReference type="InterPro" id="IPR050131">
    <property type="entry name" value="Peptidase_S8_subtilisin-like"/>
</dbReference>
<dbReference type="Proteomes" id="UP000655287">
    <property type="component" value="Unassembled WGS sequence"/>
</dbReference>
<dbReference type="InterPro" id="IPR015500">
    <property type="entry name" value="Peptidase_S8_subtilisin-rel"/>
</dbReference>
<dbReference type="Pfam" id="PF00082">
    <property type="entry name" value="Peptidase_S8"/>
    <property type="match status" value="1"/>
</dbReference>
<feature type="signal peptide" evidence="6">
    <location>
        <begin position="1"/>
        <end position="24"/>
    </location>
</feature>
<dbReference type="PRINTS" id="PR00723">
    <property type="entry name" value="SUBTILISIN"/>
</dbReference>
<evidence type="ECO:0000313" key="10">
    <source>
        <dbReference type="Proteomes" id="UP000655287"/>
    </source>
</evidence>
<dbReference type="PANTHER" id="PTHR43806">
    <property type="entry name" value="PEPTIDASE S8"/>
    <property type="match status" value="1"/>
</dbReference>
<feature type="domain" description="Inhibitor I9" evidence="8">
    <location>
        <begin position="69"/>
        <end position="107"/>
    </location>
</feature>
<dbReference type="InterPro" id="IPR037045">
    <property type="entry name" value="S8pro/Inhibitor_I9_sf"/>
</dbReference>
<dbReference type="InterPro" id="IPR000209">
    <property type="entry name" value="Peptidase_S8/S53_dom"/>
</dbReference>
<dbReference type="Gene3D" id="3.30.70.80">
    <property type="entry name" value="Peptidase S8 propeptide/proteinase inhibitor I9"/>
    <property type="match status" value="1"/>
</dbReference>
<dbReference type="InterPro" id="IPR010259">
    <property type="entry name" value="S8pro/Inhibitor_I9"/>
</dbReference>
<organism evidence="9 10">
    <name type="scientific">Sphaerisporangium rufum</name>
    <dbReference type="NCBI Taxonomy" id="1381558"/>
    <lineage>
        <taxon>Bacteria</taxon>
        <taxon>Bacillati</taxon>
        <taxon>Actinomycetota</taxon>
        <taxon>Actinomycetes</taxon>
        <taxon>Streptosporangiales</taxon>
        <taxon>Streptosporangiaceae</taxon>
        <taxon>Sphaerisporangium</taxon>
    </lineage>
</organism>
<dbReference type="InterPro" id="IPR034193">
    <property type="entry name" value="PCSK9_ProteinaseK-like"/>
</dbReference>
<evidence type="ECO:0000256" key="6">
    <source>
        <dbReference type="SAM" id="SignalP"/>
    </source>
</evidence>
<gene>
    <name evidence="9" type="primary">aprA_2</name>
    <name evidence="9" type="ORF">Sru01_44300</name>
</gene>
<evidence type="ECO:0000259" key="7">
    <source>
        <dbReference type="Pfam" id="PF00082"/>
    </source>
</evidence>
<dbReference type="SUPFAM" id="SSF52743">
    <property type="entry name" value="Subtilisin-like"/>
    <property type="match status" value="1"/>
</dbReference>
<dbReference type="GO" id="GO:0006508">
    <property type="term" value="P:proteolysis"/>
    <property type="evidence" value="ECO:0007669"/>
    <property type="project" value="UniProtKB-KW"/>
</dbReference>
<dbReference type="SUPFAM" id="SSF54897">
    <property type="entry name" value="Protease propeptides/inhibitors"/>
    <property type="match status" value="1"/>
</dbReference>
<dbReference type="Pfam" id="PF05922">
    <property type="entry name" value="Inhibitor_I9"/>
    <property type="match status" value="1"/>
</dbReference>
<keyword evidence="4" id="KW-0720">Serine protease</keyword>
<keyword evidence="10" id="KW-1185">Reference proteome</keyword>
<reference evidence="9" key="1">
    <citation type="submission" date="2021-01" db="EMBL/GenBank/DDBJ databases">
        <title>Whole genome shotgun sequence of Sphaerisporangium rufum NBRC 109079.</title>
        <authorList>
            <person name="Komaki H."/>
            <person name="Tamura T."/>
        </authorList>
    </citation>
    <scope>NUCLEOTIDE SEQUENCE</scope>
    <source>
        <strain evidence="9">NBRC 109079</strain>
    </source>
</reference>
<evidence type="ECO:0000256" key="1">
    <source>
        <dbReference type="ARBA" id="ARBA00011073"/>
    </source>
</evidence>
<dbReference type="GO" id="GO:0005615">
    <property type="term" value="C:extracellular space"/>
    <property type="evidence" value="ECO:0007669"/>
    <property type="project" value="TreeGrafter"/>
</dbReference>
<evidence type="ECO:0000256" key="4">
    <source>
        <dbReference type="ARBA" id="ARBA00022825"/>
    </source>
</evidence>
<comment type="caution">
    <text evidence="5">Lacks conserved residue(s) required for the propagation of feature annotation.</text>
</comment>
<sequence length="397" mass="39936">MSGGAGRAARALAGLLLALTSVIAGHPAVPHPPRDAAAAPPPSLIPDQYIVRLQPAANPDKVAAGLGVKPIYTYSKIMKGFTALMTAGQLGGLRRHPDVAEIEQDGRIRHLDLHPVIPLPPPLVPALSWANDRINQRSLPLDGSFHTHHDGAGVTAYIVDSGIDTAQPAFTGRLDPGYSSIRDGRGTGDCAGQGTLVAGIVAGTSWGVAPKARLAPVRVLDCAGNGTFGGMIAGFDWIAGHLRRPAVVNVSVSGLRSAVANDAAKTLSDLGAFVVASGGDQSGDACTASPGSASGVVTVAASSIEDAPAPGGNAGPCVDLYAPGVGIVSAAAGGGEARGSGSGYAAPYVTATAALLKQAYGDSSTVTVRNWLVGHATSALRDVPAGTPDRLLYIDDL</sequence>
<dbReference type="GO" id="GO:0004252">
    <property type="term" value="F:serine-type endopeptidase activity"/>
    <property type="evidence" value="ECO:0007669"/>
    <property type="project" value="InterPro"/>
</dbReference>
<comment type="caution">
    <text evidence="9">The sequence shown here is derived from an EMBL/GenBank/DDBJ whole genome shotgun (WGS) entry which is preliminary data.</text>
</comment>
<keyword evidence="3" id="KW-0378">Hydrolase</keyword>
<dbReference type="PROSITE" id="PS51892">
    <property type="entry name" value="SUBTILASE"/>
    <property type="match status" value="1"/>
</dbReference>
<dbReference type="PANTHER" id="PTHR43806:SF11">
    <property type="entry name" value="CEREVISIN-RELATED"/>
    <property type="match status" value="1"/>
</dbReference>
<evidence type="ECO:0000256" key="5">
    <source>
        <dbReference type="PROSITE-ProRule" id="PRU01240"/>
    </source>
</evidence>
<dbReference type="EMBL" id="BOOU01000058">
    <property type="protein sequence ID" value="GII79448.1"/>
    <property type="molecule type" value="Genomic_DNA"/>
</dbReference>
<accession>A0A919R5E4</accession>
<dbReference type="InterPro" id="IPR036852">
    <property type="entry name" value="Peptidase_S8/S53_dom_sf"/>
</dbReference>
<evidence type="ECO:0000256" key="3">
    <source>
        <dbReference type="ARBA" id="ARBA00022801"/>
    </source>
</evidence>
<dbReference type="Gene3D" id="3.40.50.200">
    <property type="entry name" value="Peptidase S8/S53 domain"/>
    <property type="match status" value="1"/>
</dbReference>
<evidence type="ECO:0000313" key="9">
    <source>
        <dbReference type="EMBL" id="GII79448.1"/>
    </source>
</evidence>
<dbReference type="CDD" id="cd04077">
    <property type="entry name" value="Peptidases_S8_PCSK9_ProteinaseK_like"/>
    <property type="match status" value="1"/>
</dbReference>
<feature type="chain" id="PRO_5038394836" evidence="6">
    <location>
        <begin position="25"/>
        <end position="397"/>
    </location>
</feature>